<keyword evidence="1" id="KW-1133">Transmembrane helix</keyword>
<keyword evidence="3" id="KW-1185">Reference proteome</keyword>
<sequence length="275" mass="29758">MRSVINAAALATLVAVILLCLPYITTGHFCGVNESAAECTRGWLNGILPIYALAGAIVAALFAFGQMDAAQRQLSEMQSTAQQTNTLVEANKQLATAAEQSAAAASSANKLLTAVQRPHLRLVRVEIVSPLSRPAQYAAQLSVRATFKNAGNTPAIKAFPSFRAFHFVVGPWDEIKEFSNGIKNLPRHVPAETIFPGEEMTHEAQLPIDAAPGLRVGLFLGVGYFFEPEQERYITAATYIVETTDGRTDFSSLPAGEQIEKDLLRARSIPIRFVS</sequence>
<organism evidence="2 3">
    <name type="scientific">Bradyrhizobium barranii</name>
    <dbReference type="NCBI Taxonomy" id="2992140"/>
    <lineage>
        <taxon>Bacteria</taxon>
        <taxon>Pseudomonadati</taxon>
        <taxon>Pseudomonadota</taxon>
        <taxon>Alphaproteobacteria</taxon>
        <taxon>Hyphomicrobiales</taxon>
        <taxon>Nitrobacteraceae</taxon>
        <taxon>Bradyrhizobium</taxon>
    </lineage>
</organism>
<feature type="transmembrane region" description="Helical" evidence="1">
    <location>
        <begin position="46"/>
        <end position="65"/>
    </location>
</feature>
<reference evidence="2" key="1">
    <citation type="submission" date="2021-11" db="EMBL/GenBank/DDBJ databases">
        <title>Australian commercial rhizobial inoculants.</title>
        <authorList>
            <person name="Kohlmeier M.G."/>
            <person name="O'Hara G.W."/>
            <person name="Colombi E."/>
            <person name="Ramsay J.P."/>
            <person name="Terpolilli J."/>
        </authorList>
    </citation>
    <scope>NUCLEOTIDE SEQUENCE</scope>
    <source>
        <strain evidence="2">CC829</strain>
    </source>
</reference>
<keyword evidence="1" id="KW-0812">Transmembrane</keyword>
<gene>
    <name evidence="2" type="ORF">BjapCC829_21825</name>
</gene>
<name>A0ABY3QYA8_9BRAD</name>
<evidence type="ECO:0000313" key="3">
    <source>
        <dbReference type="Proteomes" id="UP001430990"/>
    </source>
</evidence>
<dbReference type="RefSeq" id="WP_231145040.1">
    <property type="nucleotide sequence ID" value="NZ_CP088100.1"/>
</dbReference>
<accession>A0ABY3QYA8</accession>
<dbReference type="EMBL" id="CP088100">
    <property type="protein sequence ID" value="UFW91030.1"/>
    <property type="molecule type" value="Genomic_DNA"/>
</dbReference>
<protein>
    <submittedName>
        <fullName evidence="2">Uncharacterized protein</fullName>
    </submittedName>
</protein>
<evidence type="ECO:0000313" key="2">
    <source>
        <dbReference type="EMBL" id="UFW91030.1"/>
    </source>
</evidence>
<proteinExistence type="predicted"/>
<keyword evidence="1" id="KW-0472">Membrane</keyword>
<evidence type="ECO:0000256" key="1">
    <source>
        <dbReference type="SAM" id="Phobius"/>
    </source>
</evidence>
<dbReference type="Proteomes" id="UP001430990">
    <property type="component" value="Chromosome"/>
</dbReference>